<feature type="domain" description="XRRM" evidence="4">
    <location>
        <begin position="417"/>
        <end position="575"/>
    </location>
</feature>
<feature type="compositionally biased region" description="Basic and acidic residues" evidence="3">
    <location>
        <begin position="385"/>
        <end position="394"/>
    </location>
</feature>
<dbReference type="InterPro" id="IPR012677">
    <property type="entry name" value="Nucleotide-bd_a/b_plait_sf"/>
</dbReference>
<dbReference type="EMBL" id="MU155190">
    <property type="protein sequence ID" value="KAF9480711.1"/>
    <property type="molecule type" value="Genomic_DNA"/>
</dbReference>
<keyword evidence="1 2" id="KW-0694">RNA-binding</keyword>
<dbReference type="InterPro" id="IPR045537">
    <property type="entry name" value="Lar7_xRRM"/>
</dbReference>
<sequence>MSINFIPRAVKKRRLEKTEKVSPSAILDARVSVQQEVSRSIKDAESFRETTPGRVFENPPASTSADSAAPSSKRADLELLAGLVWLSLSDYTIWADAGLRRKRDWSSDSQNQGGGQENAELTDEGYIPLAYLLNHSRVFALAESSTSFVHHPETIYVKALRTYATDLIEVRLVLSSEQLPFGSQATRKWSSGSRTHTGYEVRVKAHRDIGKKDLGEFGKADWDRLTVYAENIPPQYRSLLGTLKFIATLLSSSLPTRFYKIQNISFPAHHRDRPNSIPACKGFALVTLSTSEDVNFLLNDWPWESTSTTHSSKLEQKDADRLQVLQDTVKFGFRTISKERWEGLKAEYLLFRQELVEEMNEFQENERDIRRQEKAVPSRSNSGPMEEHLQERNQGKTCHSSTEAALPALLSIHAGSSYPSGCLVFVRHLHSETNKTTLRTLFMQAWKNESETPSKSKSNDGIDYLDYLKGMESCHIRLSTPLHAQQFVQYFSTHPIVQTSGLDSVGISQQSSPSGSSSITLELVSGKREEVYWEKVPEKICRQAVNKALKLMNDDNEPEENVNGNKFGRQRRRGK</sequence>
<dbReference type="Pfam" id="PF19977">
    <property type="entry name" value="xRRM"/>
    <property type="match status" value="1"/>
</dbReference>
<dbReference type="Gene3D" id="3.30.70.330">
    <property type="match status" value="1"/>
</dbReference>
<feature type="region of interest" description="Disordered" evidence="3">
    <location>
        <begin position="552"/>
        <end position="575"/>
    </location>
</feature>
<evidence type="ECO:0000256" key="2">
    <source>
        <dbReference type="PROSITE-ProRule" id="PRU01288"/>
    </source>
</evidence>
<gene>
    <name evidence="5" type="ORF">BDN70DRAFT_856432</name>
</gene>
<evidence type="ECO:0000313" key="5">
    <source>
        <dbReference type="EMBL" id="KAF9480711.1"/>
    </source>
</evidence>
<dbReference type="OrthoDB" id="439993at2759"/>
<evidence type="ECO:0000259" key="4">
    <source>
        <dbReference type="PROSITE" id="PS51939"/>
    </source>
</evidence>
<protein>
    <recommendedName>
        <fullName evidence="4">XRRM domain-containing protein</fullName>
    </recommendedName>
</protein>
<keyword evidence="6" id="KW-1185">Reference proteome</keyword>
<dbReference type="GO" id="GO:1990904">
    <property type="term" value="C:ribonucleoprotein complex"/>
    <property type="evidence" value="ECO:0007669"/>
    <property type="project" value="UniProtKB-UniRule"/>
</dbReference>
<evidence type="ECO:0000256" key="3">
    <source>
        <dbReference type="SAM" id="MobiDB-lite"/>
    </source>
</evidence>
<feature type="compositionally biased region" description="Basic and acidic residues" evidence="3">
    <location>
        <begin position="364"/>
        <end position="376"/>
    </location>
</feature>
<dbReference type="AlphaFoldDB" id="A0A9P6CUM0"/>
<evidence type="ECO:0000256" key="1">
    <source>
        <dbReference type="ARBA" id="ARBA00022884"/>
    </source>
</evidence>
<dbReference type="Proteomes" id="UP000807469">
    <property type="component" value="Unassembled WGS sequence"/>
</dbReference>
<organism evidence="5 6">
    <name type="scientific">Pholiota conissans</name>
    <dbReference type="NCBI Taxonomy" id="109636"/>
    <lineage>
        <taxon>Eukaryota</taxon>
        <taxon>Fungi</taxon>
        <taxon>Dikarya</taxon>
        <taxon>Basidiomycota</taxon>
        <taxon>Agaricomycotina</taxon>
        <taxon>Agaricomycetes</taxon>
        <taxon>Agaricomycetidae</taxon>
        <taxon>Agaricales</taxon>
        <taxon>Agaricineae</taxon>
        <taxon>Strophariaceae</taxon>
        <taxon>Pholiota</taxon>
    </lineage>
</organism>
<dbReference type="GO" id="GO:1904868">
    <property type="term" value="P:telomerase catalytic core complex assembly"/>
    <property type="evidence" value="ECO:0007669"/>
    <property type="project" value="InterPro"/>
</dbReference>
<feature type="compositionally biased region" description="Basic and acidic residues" evidence="3">
    <location>
        <begin position="39"/>
        <end position="48"/>
    </location>
</feature>
<dbReference type="PROSITE" id="PS51939">
    <property type="entry name" value="XRRM"/>
    <property type="match status" value="1"/>
</dbReference>
<feature type="compositionally biased region" description="Low complexity" evidence="3">
    <location>
        <begin position="59"/>
        <end position="69"/>
    </location>
</feature>
<feature type="region of interest" description="Disordered" evidence="3">
    <location>
        <begin position="32"/>
        <end position="69"/>
    </location>
</feature>
<accession>A0A9P6CUM0</accession>
<name>A0A9P6CUM0_9AGAR</name>
<dbReference type="GO" id="GO:0070034">
    <property type="term" value="F:telomerase RNA binding"/>
    <property type="evidence" value="ECO:0007669"/>
    <property type="project" value="InterPro"/>
</dbReference>
<proteinExistence type="predicted"/>
<dbReference type="InterPro" id="IPR014886">
    <property type="entry name" value="La_xRRM"/>
</dbReference>
<reference evidence="5" key="1">
    <citation type="submission" date="2020-11" db="EMBL/GenBank/DDBJ databases">
        <authorList>
            <consortium name="DOE Joint Genome Institute"/>
            <person name="Ahrendt S."/>
            <person name="Riley R."/>
            <person name="Andreopoulos W."/>
            <person name="Labutti K."/>
            <person name="Pangilinan J."/>
            <person name="Ruiz-Duenas F.J."/>
            <person name="Barrasa J.M."/>
            <person name="Sanchez-Garcia M."/>
            <person name="Camarero S."/>
            <person name="Miyauchi S."/>
            <person name="Serrano A."/>
            <person name="Linde D."/>
            <person name="Babiker R."/>
            <person name="Drula E."/>
            <person name="Ayuso-Fernandez I."/>
            <person name="Pacheco R."/>
            <person name="Padilla G."/>
            <person name="Ferreira P."/>
            <person name="Barriuso J."/>
            <person name="Kellner H."/>
            <person name="Castanera R."/>
            <person name="Alfaro M."/>
            <person name="Ramirez L."/>
            <person name="Pisabarro A.G."/>
            <person name="Kuo A."/>
            <person name="Tritt A."/>
            <person name="Lipzen A."/>
            <person name="He G."/>
            <person name="Yan M."/>
            <person name="Ng V."/>
            <person name="Cullen D."/>
            <person name="Martin F."/>
            <person name="Rosso M.-N."/>
            <person name="Henrissat B."/>
            <person name="Hibbett D."/>
            <person name="Martinez A.T."/>
            <person name="Grigoriev I.V."/>
        </authorList>
    </citation>
    <scope>NUCLEOTIDE SEQUENCE</scope>
    <source>
        <strain evidence="5">CIRM-BRFM 674</strain>
    </source>
</reference>
<comment type="caution">
    <text evidence="5">The sequence shown here is derived from an EMBL/GenBank/DDBJ whole genome shotgun (WGS) entry which is preliminary data.</text>
</comment>
<evidence type="ECO:0000313" key="6">
    <source>
        <dbReference type="Proteomes" id="UP000807469"/>
    </source>
</evidence>
<feature type="region of interest" description="Disordered" evidence="3">
    <location>
        <begin position="363"/>
        <end position="400"/>
    </location>
</feature>